<organism evidence="1">
    <name type="scientific">marine sediment metagenome</name>
    <dbReference type="NCBI Taxonomy" id="412755"/>
    <lineage>
        <taxon>unclassified sequences</taxon>
        <taxon>metagenomes</taxon>
        <taxon>ecological metagenomes</taxon>
    </lineage>
</organism>
<dbReference type="EMBL" id="LAZR01019255">
    <property type="protein sequence ID" value="KKL93200.1"/>
    <property type="molecule type" value="Genomic_DNA"/>
</dbReference>
<protein>
    <submittedName>
        <fullName evidence="1">Uncharacterized protein</fullName>
    </submittedName>
</protein>
<gene>
    <name evidence="1" type="ORF">LCGC14_1877110</name>
</gene>
<name>A0A0F9IHE0_9ZZZZ</name>
<dbReference type="AlphaFoldDB" id="A0A0F9IHE0"/>
<comment type="caution">
    <text evidence="1">The sequence shown here is derived from an EMBL/GenBank/DDBJ whole genome shotgun (WGS) entry which is preliminary data.</text>
</comment>
<sequence length="61" mass="6761">MYCATCQEHLSECGCPDKEERVRQIAAHPNIAMAHCGACGEPYPLCKCKPMVTERQKKHGA</sequence>
<evidence type="ECO:0000313" key="1">
    <source>
        <dbReference type="EMBL" id="KKL93200.1"/>
    </source>
</evidence>
<accession>A0A0F9IHE0</accession>
<reference evidence="1" key="1">
    <citation type="journal article" date="2015" name="Nature">
        <title>Complex archaea that bridge the gap between prokaryotes and eukaryotes.</title>
        <authorList>
            <person name="Spang A."/>
            <person name="Saw J.H."/>
            <person name="Jorgensen S.L."/>
            <person name="Zaremba-Niedzwiedzka K."/>
            <person name="Martijn J."/>
            <person name="Lind A.E."/>
            <person name="van Eijk R."/>
            <person name="Schleper C."/>
            <person name="Guy L."/>
            <person name="Ettema T.J."/>
        </authorList>
    </citation>
    <scope>NUCLEOTIDE SEQUENCE</scope>
</reference>
<proteinExistence type="predicted"/>